<dbReference type="PANTHER" id="PTHR48079:SF6">
    <property type="entry name" value="NAD(P)-BINDING DOMAIN-CONTAINING PROTEIN-RELATED"/>
    <property type="match status" value="1"/>
</dbReference>
<name>A0A9P5PNP6_9AGAR</name>
<comment type="caution">
    <text evidence="2">The sequence shown here is derived from an EMBL/GenBank/DDBJ whole genome shotgun (WGS) entry which is preliminary data.</text>
</comment>
<dbReference type="SUPFAM" id="SSF51735">
    <property type="entry name" value="NAD(P)-binding Rossmann-fold domains"/>
    <property type="match status" value="1"/>
</dbReference>
<dbReference type="Pfam" id="PF05368">
    <property type="entry name" value="NmrA"/>
    <property type="match status" value="1"/>
</dbReference>
<keyword evidence="3" id="KW-1185">Reference proteome</keyword>
<evidence type="ECO:0000313" key="2">
    <source>
        <dbReference type="EMBL" id="KAF9069216.1"/>
    </source>
</evidence>
<dbReference type="InterPro" id="IPR036291">
    <property type="entry name" value="NAD(P)-bd_dom_sf"/>
</dbReference>
<dbReference type="InterPro" id="IPR008030">
    <property type="entry name" value="NmrA-like"/>
</dbReference>
<proteinExistence type="predicted"/>
<feature type="domain" description="NmrA-like" evidence="1">
    <location>
        <begin position="3"/>
        <end position="80"/>
    </location>
</feature>
<protein>
    <submittedName>
        <fullName evidence="2">NAD(P)-binding protein</fullName>
    </submittedName>
</protein>
<gene>
    <name evidence="2" type="ORF">BDP27DRAFT_1325814</name>
</gene>
<dbReference type="PANTHER" id="PTHR48079">
    <property type="entry name" value="PROTEIN YEEZ"/>
    <property type="match status" value="1"/>
</dbReference>
<dbReference type="InterPro" id="IPR051783">
    <property type="entry name" value="NAD(P)-dependent_oxidoreduct"/>
</dbReference>
<sequence length="339" mass="36614">MTKILMTGVTGYIGGAVLTRFAQRPDFESFEIHCIVRSPEKAEKIKALFKNVKPIVGSHSDIPLMTEAVSKVDIVIAMADCDDVDAATGTLQGLRKRLEGTGKQPIFINTSGTGVLSDKAAGMNPTETIWNDADSDQMATLAPTQMHRNVDLMVVGADVEGYTKTYIILPATIWGIATGPLFDSGISNKQSQQIPALIGASLDRGHAGMVGLGKNIWPNVEIHELADLYSILFDAVLSPTANPGHGLDGYYFGADQEHTLYQIGTAISDALHKAGKSKGGQPTTFTKQELDKYFNGSDYLGSNSRCRANRSKSLGWAPKKTTRDMLDSIYPEMELIASK</sequence>
<dbReference type="GO" id="GO:0005737">
    <property type="term" value="C:cytoplasm"/>
    <property type="evidence" value="ECO:0007669"/>
    <property type="project" value="TreeGrafter"/>
</dbReference>
<dbReference type="EMBL" id="JADNRY010000053">
    <property type="protein sequence ID" value="KAF9069216.1"/>
    <property type="molecule type" value="Genomic_DNA"/>
</dbReference>
<organism evidence="2 3">
    <name type="scientific">Rhodocollybia butyracea</name>
    <dbReference type="NCBI Taxonomy" id="206335"/>
    <lineage>
        <taxon>Eukaryota</taxon>
        <taxon>Fungi</taxon>
        <taxon>Dikarya</taxon>
        <taxon>Basidiomycota</taxon>
        <taxon>Agaricomycotina</taxon>
        <taxon>Agaricomycetes</taxon>
        <taxon>Agaricomycetidae</taxon>
        <taxon>Agaricales</taxon>
        <taxon>Marasmiineae</taxon>
        <taxon>Omphalotaceae</taxon>
        <taxon>Rhodocollybia</taxon>
    </lineage>
</organism>
<dbReference type="Proteomes" id="UP000772434">
    <property type="component" value="Unassembled WGS sequence"/>
</dbReference>
<evidence type="ECO:0000259" key="1">
    <source>
        <dbReference type="Pfam" id="PF05368"/>
    </source>
</evidence>
<dbReference type="OrthoDB" id="10262413at2759"/>
<dbReference type="Gene3D" id="3.40.50.720">
    <property type="entry name" value="NAD(P)-binding Rossmann-like Domain"/>
    <property type="match status" value="1"/>
</dbReference>
<reference evidence="2" key="1">
    <citation type="submission" date="2020-11" db="EMBL/GenBank/DDBJ databases">
        <authorList>
            <consortium name="DOE Joint Genome Institute"/>
            <person name="Ahrendt S."/>
            <person name="Riley R."/>
            <person name="Andreopoulos W."/>
            <person name="Labutti K."/>
            <person name="Pangilinan J."/>
            <person name="Ruiz-Duenas F.J."/>
            <person name="Barrasa J.M."/>
            <person name="Sanchez-Garcia M."/>
            <person name="Camarero S."/>
            <person name="Miyauchi S."/>
            <person name="Serrano A."/>
            <person name="Linde D."/>
            <person name="Babiker R."/>
            <person name="Drula E."/>
            <person name="Ayuso-Fernandez I."/>
            <person name="Pacheco R."/>
            <person name="Padilla G."/>
            <person name="Ferreira P."/>
            <person name="Barriuso J."/>
            <person name="Kellner H."/>
            <person name="Castanera R."/>
            <person name="Alfaro M."/>
            <person name="Ramirez L."/>
            <person name="Pisabarro A.G."/>
            <person name="Kuo A."/>
            <person name="Tritt A."/>
            <person name="Lipzen A."/>
            <person name="He G."/>
            <person name="Yan M."/>
            <person name="Ng V."/>
            <person name="Cullen D."/>
            <person name="Martin F."/>
            <person name="Rosso M.-N."/>
            <person name="Henrissat B."/>
            <person name="Hibbett D."/>
            <person name="Martinez A.T."/>
            <person name="Grigoriev I.V."/>
        </authorList>
    </citation>
    <scope>NUCLEOTIDE SEQUENCE</scope>
    <source>
        <strain evidence="2">AH 40177</strain>
    </source>
</reference>
<accession>A0A9P5PNP6</accession>
<dbReference type="GO" id="GO:0004029">
    <property type="term" value="F:aldehyde dehydrogenase (NAD+) activity"/>
    <property type="evidence" value="ECO:0007669"/>
    <property type="project" value="TreeGrafter"/>
</dbReference>
<evidence type="ECO:0000313" key="3">
    <source>
        <dbReference type="Proteomes" id="UP000772434"/>
    </source>
</evidence>
<dbReference type="AlphaFoldDB" id="A0A9P5PNP6"/>